<proteinExistence type="inferred from homology"/>
<dbReference type="PROSITE" id="PS00052">
    <property type="entry name" value="RIBOSOMAL_S7"/>
    <property type="match status" value="1"/>
</dbReference>
<dbReference type="RefSeq" id="WP_216489216.1">
    <property type="nucleotide sequence ID" value="NZ_JAHMHH010000003.1"/>
</dbReference>
<feature type="domain" description="Small ribosomal subunit protein uS7" evidence="5">
    <location>
        <begin position="2"/>
        <end position="149"/>
    </location>
</feature>
<dbReference type="NCBIfam" id="TIGR01029">
    <property type="entry name" value="rpsG_bact"/>
    <property type="match status" value="1"/>
</dbReference>
<keyword evidence="7" id="KW-1185">Reference proteome</keyword>
<keyword evidence="1 2" id="KW-0820">tRNA-binding</keyword>
<comment type="function">
    <text evidence="2">One of the primary rRNA binding proteins, it binds directly to 16S rRNA where it nucleates assembly of the head domain of the 30S subunit. Is located at the subunit interface close to the decoding center, probably blocks exit of the E-site tRNA.</text>
</comment>
<protein>
    <recommendedName>
        <fullName evidence="2">Small ribosomal subunit protein uS7</fullName>
    </recommendedName>
</protein>
<keyword evidence="2 4" id="KW-0694">RNA-binding</keyword>
<dbReference type="HAMAP" id="MF_00480_B">
    <property type="entry name" value="Ribosomal_uS7_B"/>
    <property type="match status" value="1"/>
</dbReference>
<keyword evidence="2 3" id="KW-0687">Ribonucleoprotein</keyword>
<keyword evidence="2 4" id="KW-0699">rRNA-binding</keyword>
<dbReference type="GO" id="GO:0005840">
    <property type="term" value="C:ribosome"/>
    <property type="evidence" value="ECO:0007669"/>
    <property type="project" value="UniProtKB-KW"/>
</dbReference>
<keyword evidence="2 3" id="KW-0689">Ribosomal protein</keyword>
<dbReference type="PIRSF" id="PIRSF002122">
    <property type="entry name" value="RPS7p_RPS7a_RPS5e_RPS7o"/>
    <property type="match status" value="1"/>
</dbReference>
<evidence type="ECO:0000256" key="3">
    <source>
        <dbReference type="RuleBase" id="RU003619"/>
    </source>
</evidence>
<evidence type="ECO:0000256" key="2">
    <source>
        <dbReference type="HAMAP-Rule" id="MF_00480"/>
    </source>
</evidence>
<dbReference type="EMBL" id="JAHMHH010000003">
    <property type="protein sequence ID" value="MBU4692531.1"/>
    <property type="molecule type" value="Genomic_DNA"/>
</dbReference>
<dbReference type="InterPro" id="IPR020606">
    <property type="entry name" value="Ribosomal_uS7_CS"/>
</dbReference>
<dbReference type="Pfam" id="PF00177">
    <property type="entry name" value="Ribosomal_S7"/>
    <property type="match status" value="1"/>
</dbReference>
<evidence type="ECO:0000313" key="6">
    <source>
        <dbReference type="EMBL" id="MBU4692531.1"/>
    </source>
</evidence>
<dbReference type="CDD" id="cd14869">
    <property type="entry name" value="uS7_Bacteria"/>
    <property type="match status" value="1"/>
</dbReference>
<dbReference type="PANTHER" id="PTHR11205">
    <property type="entry name" value="RIBOSOMAL PROTEIN S7"/>
    <property type="match status" value="1"/>
</dbReference>
<dbReference type="InterPro" id="IPR000235">
    <property type="entry name" value="Ribosomal_uS7"/>
</dbReference>
<dbReference type="Proteomes" id="UP000718793">
    <property type="component" value="Unassembled WGS sequence"/>
</dbReference>
<comment type="caution">
    <text evidence="6">The sequence shown here is derived from an EMBL/GenBank/DDBJ whole genome shotgun (WGS) entry which is preliminary data.</text>
</comment>
<evidence type="ECO:0000313" key="7">
    <source>
        <dbReference type="Proteomes" id="UP000718793"/>
    </source>
</evidence>
<name>A0ABS6DRZ2_9MOLU</name>
<gene>
    <name evidence="2 6" type="primary">rpsG</name>
    <name evidence="6" type="ORF">KQ875_02935</name>
</gene>
<evidence type="ECO:0000256" key="4">
    <source>
        <dbReference type="RuleBase" id="RU003620"/>
    </source>
</evidence>
<organism evidence="6 7">
    <name type="scientific">Mycoplasma zalophi</name>
    <dbReference type="NCBI Taxonomy" id="191287"/>
    <lineage>
        <taxon>Bacteria</taxon>
        <taxon>Bacillati</taxon>
        <taxon>Mycoplasmatota</taxon>
        <taxon>Mollicutes</taxon>
        <taxon>Mycoplasmataceae</taxon>
        <taxon>Mycoplasma</taxon>
    </lineage>
</organism>
<comment type="subunit">
    <text evidence="2">Part of the 30S ribosomal subunit. Contacts proteins S9 and S11.</text>
</comment>
<dbReference type="InterPro" id="IPR005717">
    <property type="entry name" value="Ribosomal_uS7_bac/org-type"/>
</dbReference>
<reference evidence="6" key="1">
    <citation type="submission" date="2021-06" db="EMBL/GenBank/DDBJ databases">
        <title>Novel Mycoplasma species detected in California sea lions (Zalophus californianus) from the USA.</title>
        <authorList>
            <person name="Volokhov D.V."/>
            <person name="Furtak V.A."/>
            <person name="Zagorodnyaya T.A."/>
        </authorList>
    </citation>
    <scope>NUCLEOTIDE SEQUENCE [LARGE SCALE GENOMIC DNA]</scope>
    <source>
        <strain evidence="6">CSL 5346</strain>
    </source>
</reference>
<evidence type="ECO:0000259" key="5">
    <source>
        <dbReference type="Pfam" id="PF00177"/>
    </source>
</evidence>
<accession>A0ABS6DRZ2</accession>
<dbReference type="InterPro" id="IPR023798">
    <property type="entry name" value="Ribosomal_uS7_dom"/>
</dbReference>
<sequence length="156" mass="18003">MSRKRQAPVRDVLADPIFNSKIVTKLINTIMLDGKKSIAENILYSAFDIIKEKTQKDPMEVFNTAIENITPQLEIRSRRIGGSNYQVPVEVSARRKQTLALRWLIQYSRLRSEKTMDLRLANEIIDASNKIGGSIKKREDTHKMAESNKAFAHFRW</sequence>
<evidence type="ECO:0000256" key="1">
    <source>
        <dbReference type="ARBA" id="ARBA00022555"/>
    </source>
</evidence>
<comment type="similarity">
    <text evidence="2 3">Belongs to the universal ribosomal protein uS7 family.</text>
</comment>